<dbReference type="GO" id="GO:0006529">
    <property type="term" value="P:asparagine biosynthetic process"/>
    <property type="evidence" value="ECO:0007669"/>
    <property type="project" value="InterPro"/>
</dbReference>
<feature type="compositionally biased region" description="Basic and acidic residues" evidence="1">
    <location>
        <begin position="357"/>
        <end position="377"/>
    </location>
</feature>
<protein>
    <submittedName>
        <fullName evidence="3">Asparagine synthase (Glutamine-hydrolysing)</fullName>
    </submittedName>
</protein>
<proteinExistence type="predicted"/>
<accession>A0A285KXT3</accession>
<dbReference type="AlphaFoldDB" id="A0A285KXT3"/>
<evidence type="ECO:0000313" key="3">
    <source>
        <dbReference type="EMBL" id="SNY77478.1"/>
    </source>
</evidence>
<feature type="domain" description="Asparagine synthetase" evidence="2">
    <location>
        <begin position="137"/>
        <end position="279"/>
    </location>
</feature>
<evidence type="ECO:0000259" key="2">
    <source>
        <dbReference type="Pfam" id="PF00733"/>
    </source>
</evidence>
<organism evidence="3 4">
    <name type="scientific">Nocardia amikacinitolerans</name>
    <dbReference type="NCBI Taxonomy" id="756689"/>
    <lineage>
        <taxon>Bacteria</taxon>
        <taxon>Bacillati</taxon>
        <taxon>Actinomycetota</taxon>
        <taxon>Actinomycetes</taxon>
        <taxon>Mycobacteriales</taxon>
        <taxon>Nocardiaceae</taxon>
        <taxon>Nocardia</taxon>
    </lineage>
</organism>
<evidence type="ECO:0000256" key="1">
    <source>
        <dbReference type="SAM" id="MobiDB-lite"/>
    </source>
</evidence>
<dbReference type="Pfam" id="PF00733">
    <property type="entry name" value="Asn_synthase"/>
    <property type="match status" value="1"/>
</dbReference>
<dbReference type="EMBL" id="OBEG01000001">
    <property type="protein sequence ID" value="SNY77478.1"/>
    <property type="molecule type" value="Genomic_DNA"/>
</dbReference>
<reference evidence="3 4" key="1">
    <citation type="submission" date="2017-09" db="EMBL/GenBank/DDBJ databases">
        <authorList>
            <person name="Ehlers B."/>
            <person name="Leendertz F.H."/>
        </authorList>
    </citation>
    <scope>NUCLEOTIDE SEQUENCE [LARGE SCALE GENOMIC DNA]</scope>
    <source>
        <strain evidence="3 4">DSM 45537</strain>
    </source>
</reference>
<feature type="region of interest" description="Disordered" evidence="1">
    <location>
        <begin position="321"/>
        <end position="399"/>
    </location>
</feature>
<feature type="region of interest" description="Disordered" evidence="1">
    <location>
        <begin position="99"/>
        <end position="123"/>
    </location>
</feature>
<gene>
    <name evidence="3" type="ORF">SAMN04244553_1017</name>
</gene>
<sequence length="491" mass="53501">MPSSNAVPDGPVTIAADRADVLAQLTAAGIDEGGLALRLLFPHAPHPLDAQPVWDGIHATPGDCFLHLNTAGRPGCGPLVELPATGATLGRLCRATARDPARLGRSAPRPGSGSQRRHVGRAGLHQPVFPRRRTGTAVAFHQRSVDPGNEDAVWAKTAARALPWAEQLVADLSDLPGKYAPPGDCDPEDVYFWVRSLADLRAIAGMLAATGSRVHLAGHGGDEVLTAAPSYLHMLVRRHPLTAIGHIRGYQAVRRWRTSTLLRELADRSRYAQWLRRCTDLLLEPPPDCLTPNLSWGGTPRLPSWTPPAAEFVADQLSEAVRSQPPTTGPHPPPAPDAVPRGRVRPDRPPDPPNLPSRERRPRDPLPRRPGGRDRPRGASTRLRPPRALQAPADRGDDRHRAALNLARSTKGEFSAETYLGLRRHRAKLLDLLDSSVLAERGLVDQDALRRAAAATYPRADPLWRLDMTLACELWLRAQQSMALTPNRRSP</sequence>
<evidence type="ECO:0000313" key="4">
    <source>
        <dbReference type="Proteomes" id="UP000219565"/>
    </source>
</evidence>
<dbReference type="Proteomes" id="UP000219565">
    <property type="component" value="Unassembled WGS sequence"/>
</dbReference>
<dbReference type="GO" id="GO:0004066">
    <property type="term" value="F:asparagine synthase (glutamine-hydrolyzing) activity"/>
    <property type="evidence" value="ECO:0007669"/>
    <property type="project" value="InterPro"/>
</dbReference>
<dbReference type="InterPro" id="IPR001962">
    <property type="entry name" value="Asn_synthase"/>
</dbReference>
<feature type="compositionally biased region" description="Pro residues" evidence="1">
    <location>
        <begin position="327"/>
        <end position="337"/>
    </location>
</feature>
<name>A0A285KXT3_9NOCA</name>
<keyword evidence="4" id="KW-1185">Reference proteome</keyword>